<dbReference type="InterPro" id="IPR011009">
    <property type="entry name" value="Kinase-like_dom_sf"/>
</dbReference>
<sequence length="441" mass="49675">KGTTRGYYAKKVPTGVPTGIPTGTFLAFTSFPLSQLAERQGNYPWATCSCHYDCFFLHQMSMIWSETRRKQSLIIDTSDTTMIQGVGDKRILRGETALATNGTPGCEITQPGCLFCSSSEMVRTETVINAILQAQESISQYCICLVAFLEQIYSISACLAADRGLSTNMVSIHLCYRPNAMNKRRKASEAAESRLRKLPKNLSILPSNSACPEDISFKQHEVDIWDRYTSVTPIKNGYHYAMMKDYPFSSVLVKEACSSSERVFQLRSAPHRNLLHLQHIYTKEKSIFMVYEMSVASLKDILGFRPYWDLADTAAVCHGILCALKYMHGPLGISHGNLSLDTIRLHWTGTIKIANIGDCLLQSDQEYTKDIEAFESIVGRLIEGHESDDAELKDFRQALHNKQPASALLQHKFLRKSNGEQQLQRSVETWLSTRIPFPRFS</sequence>
<protein>
    <recommendedName>
        <fullName evidence="2">Protein kinase domain-containing protein</fullName>
    </recommendedName>
</protein>
<feature type="non-terminal residue" evidence="1">
    <location>
        <position position="1"/>
    </location>
</feature>
<dbReference type="GeneID" id="84592621"/>
<dbReference type="Gene3D" id="1.10.510.10">
    <property type="entry name" value="Transferase(Phosphotransferase) domain 1"/>
    <property type="match status" value="1"/>
</dbReference>
<gene>
    <name evidence="1" type="ORF">An12g06720</name>
</gene>
<dbReference type="VEuPathDB" id="FungiDB:An12g06720"/>
<name>A0AAJ8BS03_ASPNG</name>
<accession>A0AAJ8BS03</accession>
<reference evidence="1" key="1">
    <citation type="submission" date="2025-02" db="EMBL/GenBank/DDBJ databases">
        <authorList>
            <consortium name="NCBI Genome Project"/>
        </authorList>
    </citation>
    <scope>NUCLEOTIDE SEQUENCE</scope>
</reference>
<dbReference type="KEGG" id="ang:An12g06720"/>
<evidence type="ECO:0008006" key="2">
    <source>
        <dbReference type="Google" id="ProtNLM"/>
    </source>
</evidence>
<dbReference type="SUPFAM" id="SSF56112">
    <property type="entry name" value="Protein kinase-like (PK-like)"/>
    <property type="match status" value="1"/>
</dbReference>
<dbReference type="RefSeq" id="XP_059601873.1">
    <property type="nucleotide sequence ID" value="XM_059750992.1"/>
</dbReference>
<organism evidence="1">
    <name type="scientific">Aspergillus niger</name>
    <dbReference type="NCBI Taxonomy" id="5061"/>
    <lineage>
        <taxon>Eukaryota</taxon>
        <taxon>Fungi</taxon>
        <taxon>Dikarya</taxon>
        <taxon>Ascomycota</taxon>
        <taxon>Pezizomycotina</taxon>
        <taxon>Eurotiomycetes</taxon>
        <taxon>Eurotiomycetidae</taxon>
        <taxon>Eurotiales</taxon>
        <taxon>Aspergillaceae</taxon>
        <taxon>Aspergillus</taxon>
        <taxon>Aspergillus subgen. Circumdati</taxon>
    </lineage>
</organism>
<reference evidence="1" key="2">
    <citation type="submission" date="2025-08" db="UniProtKB">
        <authorList>
            <consortium name="RefSeq"/>
        </authorList>
    </citation>
    <scope>IDENTIFICATION</scope>
</reference>
<evidence type="ECO:0000313" key="1">
    <source>
        <dbReference type="RefSeq" id="XP_059601873.1"/>
    </source>
</evidence>
<dbReference type="AlphaFoldDB" id="A0AAJ8BS03"/>
<proteinExistence type="predicted"/>